<feature type="compositionally biased region" description="Basic and acidic residues" evidence="2">
    <location>
        <begin position="74"/>
        <end position="83"/>
    </location>
</feature>
<evidence type="ECO:0000313" key="3">
    <source>
        <dbReference type="EMBL" id="KAK1409252.1"/>
    </source>
</evidence>
<name>A0AAD8JRE6_TARER</name>
<protein>
    <submittedName>
        <fullName evidence="3">Uncharacterized protein</fullName>
    </submittedName>
</protein>
<evidence type="ECO:0000256" key="2">
    <source>
        <dbReference type="SAM" id="MobiDB-lite"/>
    </source>
</evidence>
<reference evidence="3" key="1">
    <citation type="journal article" date="2023" name="bioRxiv">
        <title>Improved chromosome-level genome assembly for marigold (Tagetes erecta).</title>
        <authorList>
            <person name="Jiang F."/>
            <person name="Yuan L."/>
            <person name="Wang S."/>
            <person name="Wang H."/>
            <person name="Xu D."/>
            <person name="Wang A."/>
            <person name="Fan W."/>
        </authorList>
    </citation>
    <scope>NUCLEOTIDE SEQUENCE</scope>
    <source>
        <strain evidence="3">WSJ</strain>
        <tissue evidence="3">Leaf</tissue>
    </source>
</reference>
<dbReference type="Proteomes" id="UP001229421">
    <property type="component" value="Unassembled WGS sequence"/>
</dbReference>
<keyword evidence="4" id="KW-1185">Reference proteome</keyword>
<feature type="compositionally biased region" description="Low complexity" evidence="2">
    <location>
        <begin position="18"/>
        <end position="32"/>
    </location>
</feature>
<proteinExistence type="predicted"/>
<accession>A0AAD8JRE6</accession>
<gene>
    <name evidence="3" type="ORF">QVD17_35778</name>
</gene>
<evidence type="ECO:0000313" key="4">
    <source>
        <dbReference type="Proteomes" id="UP001229421"/>
    </source>
</evidence>
<feature type="compositionally biased region" description="Polar residues" evidence="2">
    <location>
        <begin position="56"/>
        <end position="65"/>
    </location>
</feature>
<dbReference type="AlphaFoldDB" id="A0AAD8JRE6"/>
<organism evidence="3 4">
    <name type="scientific">Tagetes erecta</name>
    <name type="common">African marigold</name>
    <dbReference type="NCBI Taxonomy" id="13708"/>
    <lineage>
        <taxon>Eukaryota</taxon>
        <taxon>Viridiplantae</taxon>
        <taxon>Streptophyta</taxon>
        <taxon>Embryophyta</taxon>
        <taxon>Tracheophyta</taxon>
        <taxon>Spermatophyta</taxon>
        <taxon>Magnoliopsida</taxon>
        <taxon>eudicotyledons</taxon>
        <taxon>Gunneridae</taxon>
        <taxon>Pentapetalae</taxon>
        <taxon>asterids</taxon>
        <taxon>campanulids</taxon>
        <taxon>Asterales</taxon>
        <taxon>Asteraceae</taxon>
        <taxon>Asteroideae</taxon>
        <taxon>Heliantheae alliance</taxon>
        <taxon>Tageteae</taxon>
        <taxon>Tagetes</taxon>
    </lineage>
</organism>
<feature type="coiled-coil region" evidence="1">
    <location>
        <begin position="123"/>
        <end position="235"/>
    </location>
</feature>
<feature type="coiled-coil region" evidence="1">
    <location>
        <begin position="302"/>
        <end position="329"/>
    </location>
</feature>
<evidence type="ECO:0000256" key="1">
    <source>
        <dbReference type="SAM" id="Coils"/>
    </source>
</evidence>
<keyword evidence="1" id="KW-0175">Coiled coil</keyword>
<dbReference type="EMBL" id="JAUHHV010000010">
    <property type="protein sequence ID" value="KAK1409252.1"/>
    <property type="molecule type" value="Genomic_DNA"/>
</dbReference>
<sequence length="334" mass="37217">MEGSESKLPTQHEDLIESEMSSYSGSERSTSSANKPPAPSVDEDALEEKETKDATSRSSMASVNKSEVPPDDALQVKETKDSGSDSSFSSVNKPAEAPVNDDALKVEETQDSGPEPKVLLEKISSLEEEVVSLKQKLQSLTDENNELKLGIEEDLTDVSLYMFETKLEMDAKEEEVEATEEIATKLDDLASSVSKQKKANQSKHVSKIKEIKMKMKKYTTEISQLKSTHQKKEKTVNGVIGHLQNNVAVKCKLIDELNKKDNSKDAQLAILWDEKSSRDILIQRLKNELNSVKSESVVLPSFDNIQILRDELKLKLMALESEVNKQTEAMSKKK</sequence>
<feature type="region of interest" description="Disordered" evidence="2">
    <location>
        <begin position="1"/>
        <end position="117"/>
    </location>
</feature>
<comment type="caution">
    <text evidence="3">The sequence shown here is derived from an EMBL/GenBank/DDBJ whole genome shotgun (WGS) entry which is preliminary data.</text>
</comment>